<feature type="region of interest" description="Disordered" evidence="6">
    <location>
        <begin position="206"/>
        <end position="225"/>
    </location>
</feature>
<keyword evidence="5 7" id="KW-0472">Membrane</keyword>
<evidence type="ECO:0000256" key="3">
    <source>
        <dbReference type="ARBA" id="ARBA00022692"/>
    </source>
</evidence>
<evidence type="ECO:0000313" key="8">
    <source>
        <dbReference type="Proteomes" id="UP000085678"/>
    </source>
</evidence>
<accession>A0A1S3K5R8</accession>
<proteinExistence type="inferred from homology"/>
<evidence type="ECO:0000256" key="6">
    <source>
        <dbReference type="SAM" id="MobiDB-lite"/>
    </source>
</evidence>
<name>A0A1S3K5R8_LINAN</name>
<dbReference type="PANTHER" id="PTHR23320">
    <property type="entry name" value="MEMBRANE-SPANNING 4-DOMAINS SUBFAMILY A MS4A -RELATED"/>
    <property type="match status" value="1"/>
</dbReference>
<keyword evidence="8" id="KW-1185">Reference proteome</keyword>
<dbReference type="InterPro" id="IPR030417">
    <property type="entry name" value="MS4A"/>
</dbReference>
<sequence length="225" mass="24871">MSTAPTELDRLLPPAYSPMDPGSHHGRTNHFYKEKTLRYIGVLHIVVGVLCFVLGVCFVIDLPAFFQTNHTPSPWPDTFEPYSTYNARNWIGVIAGSLFIITGIFGVLARRRNKCLIGFYMTASVVALVASGPLFTFSLNDLENVGEAFEDDTEYTQEWTVLMCMCGVMVSLYVIEEMVSLTSLILCILNVCGCCEKREMPAPMPVNAAPARPESRGPNAPPPEI</sequence>
<dbReference type="PANTHER" id="PTHR23320:SF165">
    <property type="entry name" value="MARVEL DOMAIN-CONTAINING PROTEIN"/>
    <property type="match status" value="1"/>
</dbReference>
<evidence type="ECO:0000256" key="4">
    <source>
        <dbReference type="ARBA" id="ARBA00022989"/>
    </source>
</evidence>
<protein>
    <submittedName>
        <fullName evidence="9">Uncharacterized protein LOC106179030 isoform X2</fullName>
    </submittedName>
</protein>
<feature type="transmembrane region" description="Helical" evidence="7">
    <location>
        <begin position="90"/>
        <end position="109"/>
    </location>
</feature>
<dbReference type="Pfam" id="PF04103">
    <property type="entry name" value="CD20"/>
    <property type="match status" value="1"/>
</dbReference>
<feature type="region of interest" description="Disordered" evidence="6">
    <location>
        <begin position="1"/>
        <end position="22"/>
    </location>
</feature>
<reference evidence="9" key="1">
    <citation type="submission" date="2025-08" db="UniProtKB">
        <authorList>
            <consortium name="RefSeq"/>
        </authorList>
    </citation>
    <scope>IDENTIFICATION</scope>
    <source>
        <tissue evidence="9">Gonads</tissue>
    </source>
</reference>
<evidence type="ECO:0000256" key="7">
    <source>
        <dbReference type="SAM" id="Phobius"/>
    </source>
</evidence>
<dbReference type="RefSeq" id="XP_013417975.1">
    <property type="nucleotide sequence ID" value="XM_013562521.1"/>
</dbReference>
<evidence type="ECO:0000256" key="5">
    <source>
        <dbReference type="ARBA" id="ARBA00023136"/>
    </source>
</evidence>
<dbReference type="GO" id="GO:0016020">
    <property type="term" value="C:membrane"/>
    <property type="evidence" value="ECO:0007669"/>
    <property type="project" value="UniProtKB-SubCell"/>
</dbReference>
<feature type="transmembrane region" description="Helical" evidence="7">
    <location>
        <begin position="159"/>
        <end position="175"/>
    </location>
</feature>
<dbReference type="Proteomes" id="UP000085678">
    <property type="component" value="Unplaced"/>
</dbReference>
<evidence type="ECO:0000256" key="1">
    <source>
        <dbReference type="ARBA" id="ARBA00004141"/>
    </source>
</evidence>
<feature type="transmembrane region" description="Helical" evidence="7">
    <location>
        <begin position="116"/>
        <end position="139"/>
    </location>
</feature>
<keyword evidence="3 7" id="KW-0812">Transmembrane</keyword>
<gene>
    <name evidence="9" type="primary">LOC106179030</name>
</gene>
<feature type="transmembrane region" description="Helical" evidence="7">
    <location>
        <begin position="39"/>
        <end position="66"/>
    </location>
</feature>
<comment type="subcellular location">
    <subcellularLocation>
        <location evidence="1">Membrane</location>
        <topology evidence="1">Multi-pass membrane protein</topology>
    </subcellularLocation>
</comment>
<comment type="similarity">
    <text evidence="2">Belongs to the MS4A family.</text>
</comment>
<dbReference type="GeneID" id="106179030"/>
<dbReference type="AlphaFoldDB" id="A0A1S3K5R8"/>
<evidence type="ECO:0000256" key="2">
    <source>
        <dbReference type="ARBA" id="ARBA00009565"/>
    </source>
</evidence>
<dbReference type="InterPro" id="IPR007237">
    <property type="entry name" value="CD20-like"/>
</dbReference>
<organism evidence="8 9">
    <name type="scientific">Lingula anatina</name>
    <name type="common">Brachiopod</name>
    <name type="synonym">Lingula unguis</name>
    <dbReference type="NCBI Taxonomy" id="7574"/>
    <lineage>
        <taxon>Eukaryota</taxon>
        <taxon>Metazoa</taxon>
        <taxon>Spiralia</taxon>
        <taxon>Lophotrochozoa</taxon>
        <taxon>Brachiopoda</taxon>
        <taxon>Linguliformea</taxon>
        <taxon>Lingulata</taxon>
        <taxon>Lingulida</taxon>
        <taxon>Linguloidea</taxon>
        <taxon>Lingulidae</taxon>
        <taxon>Lingula</taxon>
    </lineage>
</organism>
<keyword evidence="4 7" id="KW-1133">Transmembrane helix</keyword>
<evidence type="ECO:0000313" key="9">
    <source>
        <dbReference type="RefSeq" id="XP_013417975.1"/>
    </source>
</evidence>